<proteinExistence type="predicted"/>
<dbReference type="SUPFAM" id="SSF158446">
    <property type="entry name" value="IVS-encoded protein-like"/>
    <property type="match status" value="1"/>
</dbReference>
<dbReference type="InterPro" id="IPR012657">
    <property type="entry name" value="23S_rRNA-intervening_sequence"/>
</dbReference>
<reference evidence="1" key="1">
    <citation type="journal article" date="2014" name="Front. Microbiol.">
        <title>High frequency of phylogenetically diverse reductive dehalogenase-homologous genes in deep subseafloor sedimentary metagenomes.</title>
        <authorList>
            <person name="Kawai M."/>
            <person name="Futagami T."/>
            <person name="Toyoda A."/>
            <person name="Takaki Y."/>
            <person name="Nishi S."/>
            <person name="Hori S."/>
            <person name="Arai W."/>
            <person name="Tsubouchi T."/>
            <person name="Morono Y."/>
            <person name="Uchiyama I."/>
            <person name="Ito T."/>
            <person name="Fujiyama A."/>
            <person name="Inagaki F."/>
            <person name="Takami H."/>
        </authorList>
    </citation>
    <scope>NUCLEOTIDE SEQUENCE</scope>
    <source>
        <strain evidence="1">Expedition CK06-06</strain>
    </source>
</reference>
<comment type="caution">
    <text evidence="1">The sequence shown here is derived from an EMBL/GenBank/DDBJ whole genome shotgun (WGS) entry which is preliminary data.</text>
</comment>
<dbReference type="NCBIfam" id="TIGR02436">
    <property type="entry name" value="four helix bundle protein"/>
    <property type="match status" value="1"/>
</dbReference>
<dbReference type="PANTHER" id="PTHR38471">
    <property type="entry name" value="FOUR HELIX BUNDLE PROTEIN"/>
    <property type="match status" value="1"/>
</dbReference>
<protein>
    <recommendedName>
        <fullName evidence="2">Four helix bundle protein</fullName>
    </recommendedName>
</protein>
<name>X1SJ39_9ZZZZ</name>
<dbReference type="Gene3D" id="1.20.1440.60">
    <property type="entry name" value="23S rRNA-intervening sequence"/>
    <property type="match status" value="1"/>
</dbReference>
<evidence type="ECO:0008006" key="2">
    <source>
        <dbReference type="Google" id="ProtNLM"/>
    </source>
</evidence>
<evidence type="ECO:0000313" key="1">
    <source>
        <dbReference type="EMBL" id="GAI93032.1"/>
    </source>
</evidence>
<dbReference type="PANTHER" id="PTHR38471:SF2">
    <property type="entry name" value="FOUR HELIX BUNDLE PROTEIN"/>
    <property type="match status" value="1"/>
</dbReference>
<dbReference type="EMBL" id="BARW01016607">
    <property type="protein sequence ID" value="GAI93032.1"/>
    <property type="molecule type" value="Genomic_DNA"/>
</dbReference>
<organism evidence="1">
    <name type="scientific">marine sediment metagenome</name>
    <dbReference type="NCBI Taxonomy" id="412755"/>
    <lineage>
        <taxon>unclassified sequences</taxon>
        <taxon>metagenomes</taxon>
        <taxon>ecological metagenomes</taxon>
    </lineage>
</organism>
<dbReference type="AlphaFoldDB" id="X1SJ39"/>
<dbReference type="Pfam" id="PF05635">
    <property type="entry name" value="23S_rRNA_IVP"/>
    <property type="match status" value="1"/>
</dbReference>
<accession>X1SJ39</accession>
<sequence>MSIPSNIAKGYGKKTTVDYIIMLYISYGSVCELETQILLAGDLDFIQKGELGTAKNDIAEIERMLKALIKSLGNKHLNP</sequence>
<dbReference type="InterPro" id="IPR036583">
    <property type="entry name" value="23S_rRNA_IVS_sf"/>
</dbReference>
<gene>
    <name evidence="1" type="ORF">S12H4_28879</name>
</gene>